<gene>
    <name evidence="4" type="ordered locus">PERMA_1494</name>
</gene>
<keyword evidence="5" id="KW-1185">Reference proteome</keyword>
<dbReference type="eggNOG" id="COG3437">
    <property type="taxonomic scope" value="Bacteria"/>
</dbReference>
<dbReference type="InterPro" id="IPR003607">
    <property type="entry name" value="HD/PDEase_dom"/>
</dbReference>
<dbReference type="SUPFAM" id="SSF109604">
    <property type="entry name" value="HD-domain/PDEase-like"/>
    <property type="match status" value="1"/>
</dbReference>
<dbReference type="PaxDb" id="123214-PERMA_1494"/>
<dbReference type="Pfam" id="PF00072">
    <property type="entry name" value="Response_reg"/>
    <property type="match status" value="1"/>
</dbReference>
<dbReference type="Proteomes" id="UP000001366">
    <property type="component" value="Chromosome"/>
</dbReference>
<dbReference type="RefSeq" id="WP_012675703.1">
    <property type="nucleotide sequence ID" value="NC_012440.1"/>
</dbReference>
<reference evidence="4 5" key="1">
    <citation type="journal article" date="2009" name="J. Bacteriol.">
        <title>Complete and draft genome sequences of six members of the Aquificales.</title>
        <authorList>
            <person name="Reysenbach A.L."/>
            <person name="Hamamura N."/>
            <person name="Podar M."/>
            <person name="Griffiths E."/>
            <person name="Ferreira S."/>
            <person name="Hochstein R."/>
            <person name="Heidelberg J."/>
            <person name="Johnson J."/>
            <person name="Mead D."/>
            <person name="Pohorille A."/>
            <person name="Sarmiento M."/>
            <person name="Schweighofer K."/>
            <person name="Seshadri R."/>
            <person name="Voytek M.A."/>
        </authorList>
    </citation>
    <scope>NUCLEOTIDE SEQUENCE [LARGE SCALE GENOMIC DNA]</scope>
    <source>
        <strain evidence="5">DSM 14350 / EX-H1</strain>
    </source>
</reference>
<dbReference type="CDD" id="cd00077">
    <property type="entry name" value="HDc"/>
    <property type="match status" value="1"/>
</dbReference>
<dbReference type="Gene3D" id="3.40.50.2300">
    <property type="match status" value="1"/>
</dbReference>
<name>C0QRG6_PERMH</name>
<dbReference type="KEGG" id="pmx:PERMA_1494"/>
<dbReference type="GO" id="GO:0016787">
    <property type="term" value="F:hydrolase activity"/>
    <property type="evidence" value="ECO:0007669"/>
    <property type="project" value="UniProtKB-KW"/>
</dbReference>
<proteinExistence type="predicted"/>
<dbReference type="Gene3D" id="1.10.3210.10">
    <property type="entry name" value="Hypothetical protein af1432"/>
    <property type="match status" value="1"/>
</dbReference>
<protein>
    <submittedName>
        <fullName evidence="4">Response regulator receiver modulated metal dependent phosphohydrolase</fullName>
    </submittedName>
</protein>
<dbReference type="PROSITE" id="PS50110">
    <property type="entry name" value="RESPONSE_REGULATORY"/>
    <property type="match status" value="1"/>
</dbReference>
<dbReference type="InterPro" id="IPR011006">
    <property type="entry name" value="CheY-like_superfamily"/>
</dbReference>
<evidence type="ECO:0000313" key="4">
    <source>
        <dbReference type="EMBL" id="ACO03464.1"/>
    </source>
</evidence>
<dbReference type="Pfam" id="PF13487">
    <property type="entry name" value="HD_5"/>
    <property type="match status" value="1"/>
</dbReference>
<dbReference type="AlphaFoldDB" id="C0QRG6"/>
<dbReference type="HOGENOM" id="CLU_000445_92_10_0"/>
<dbReference type="SMART" id="SM00471">
    <property type="entry name" value="HDc"/>
    <property type="match status" value="1"/>
</dbReference>
<evidence type="ECO:0000259" key="2">
    <source>
        <dbReference type="PROSITE" id="PS50110"/>
    </source>
</evidence>
<evidence type="ECO:0000259" key="3">
    <source>
        <dbReference type="PROSITE" id="PS51832"/>
    </source>
</evidence>
<evidence type="ECO:0000313" key="5">
    <source>
        <dbReference type="Proteomes" id="UP000001366"/>
    </source>
</evidence>
<sequence length="354" mass="41025">MIEERKATILIVDDDPQNRMLLRFFCKKWGFDVVECKNGAEAVKEANEKDIDIILMDLMMPKLDGFSALEVLKNNEKTKYIPVIILTAAEDTESRIKGIELGADDFFTKPINIHELKLRLKNSLKLKYYNDTLKNYNLYLENELKKKISEVKRAYIDSLYRLTKIAEYKDRETGDHLKRIGYFSKEVAVRLGLGSEFSENIYHASQMHDIGKVGIPEKILQKNGSLTQEEFEIMKKHTIIGADILKGSHISVLQMAEKIAKYHHEKWNGEGYPFRLKGESIPLSARIVALADIYDALRSERIYKPPLTHQQATEVILNGDNRTKPEHFDPEVLNIFRKYHRTFEEIYETVRAVS</sequence>
<dbReference type="InterPro" id="IPR052020">
    <property type="entry name" value="Cyclic_di-GMP/3'3'-cGAMP_PDE"/>
</dbReference>
<dbReference type="InterPro" id="IPR037522">
    <property type="entry name" value="HD_GYP_dom"/>
</dbReference>
<dbReference type="PANTHER" id="PTHR45228">
    <property type="entry name" value="CYCLIC DI-GMP PHOSPHODIESTERASE TM_0186-RELATED"/>
    <property type="match status" value="1"/>
</dbReference>
<keyword evidence="1" id="KW-0597">Phosphoprotein</keyword>
<keyword evidence="4" id="KW-0378">Hydrolase</keyword>
<dbReference type="SUPFAM" id="SSF52172">
    <property type="entry name" value="CheY-like"/>
    <property type="match status" value="1"/>
</dbReference>
<dbReference type="STRING" id="123214.PERMA_1494"/>
<feature type="modified residue" description="4-aspartylphosphate" evidence="1">
    <location>
        <position position="57"/>
    </location>
</feature>
<evidence type="ECO:0000256" key="1">
    <source>
        <dbReference type="PROSITE-ProRule" id="PRU00169"/>
    </source>
</evidence>
<dbReference type="PROSITE" id="PS51832">
    <property type="entry name" value="HD_GYP"/>
    <property type="match status" value="1"/>
</dbReference>
<dbReference type="OrthoDB" id="9377at2"/>
<feature type="domain" description="HD-GYP" evidence="3">
    <location>
        <begin position="151"/>
        <end position="352"/>
    </location>
</feature>
<organism evidence="4 5">
    <name type="scientific">Persephonella marina (strain DSM 14350 / EX-H1)</name>
    <dbReference type="NCBI Taxonomy" id="123214"/>
    <lineage>
        <taxon>Bacteria</taxon>
        <taxon>Pseudomonadati</taxon>
        <taxon>Aquificota</taxon>
        <taxon>Aquificia</taxon>
        <taxon>Aquificales</taxon>
        <taxon>Hydrogenothermaceae</taxon>
        <taxon>Persephonella</taxon>
    </lineage>
</organism>
<dbReference type="InterPro" id="IPR001789">
    <property type="entry name" value="Sig_transdc_resp-reg_receiver"/>
</dbReference>
<dbReference type="GO" id="GO:0000160">
    <property type="term" value="P:phosphorelay signal transduction system"/>
    <property type="evidence" value="ECO:0007669"/>
    <property type="project" value="InterPro"/>
</dbReference>
<dbReference type="SMART" id="SM00448">
    <property type="entry name" value="REC"/>
    <property type="match status" value="1"/>
</dbReference>
<accession>C0QRG6</accession>
<feature type="domain" description="Response regulatory" evidence="2">
    <location>
        <begin position="8"/>
        <end position="124"/>
    </location>
</feature>
<dbReference type="EMBL" id="CP001230">
    <property type="protein sequence ID" value="ACO03464.1"/>
    <property type="molecule type" value="Genomic_DNA"/>
</dbReference>